<dbReference type="Pfam" id="PF00652">
    <property type="entry name" value="Ricin_B_lectin"/>
    <property type="match status" value="1"/>
</dbReference>
<organism evidence="2 3">
    <name type="scientific">Dissophora globulifera</name>
    <dbReference type="NCBI Taxonomy" id="979702"/>
    <lineage>
        <taxon>Eukaryota</taxon>
        <taxon>Fungi</taxon>
        <taxon>Fungi incertae sedis</taxon>
        <taxon>Mucoromycota</taxon>
        <taxon>Mortierellomycotina</taxon>
        <taxon>Mortierellomycetes</taxon>
        <taxon>Mortierellales</taxon>
        <taxon>Mortierellaceae</taxon>
        <taxon>Dissophora</taxon>
    </lineage>
</organism>
<dbReference type="AlphaFoldDB" id="A0A9P6RVN7"/>
<sequence length="140" mass="15860">MDAFRNNFPENTEFLIGLRNTNRVLDVAGDNFDAGTHVILWDRKFEDDSNQRWIYKNGQIYNVKSGLVLSAPHLGYNVAVDQQPYAYKDTQTYDYDGTTVFTQANSDYVLGTLNSTNNGAPVALVSRDEKSISQQWNVLL</sequence>
<name>A0A9P6RVN7_9FUNG</name>
<dbReference type="Gene3D" id="2.80.10.50">
    <property type="match status" value="1"/>
</dbReference>
<dbReference type="SUPFAM" id="SSF50370">
    <property type="entry name" value="Ricin B-like lectins"/>
    <property type="match status" value="1"/>
</dbReference>
<protein>
    <recommendedName>
        <fullName evidence="1">Ricin B lectin domain-containing protein</fullName>
    </recommendedName>
</protein>
<accession>A0A9P6RVN7</accession>
<dbReference type="InterPro" id="IPR035992">
    <property type="entry name" value="Ricin_B-like_lectins"/>
</dbReference>
<comment type="caution">
    <text evidence="2">The sequence shown here is derived from an EMBL/GenBank/DDBJ whole genome shotgun (WGS) entry which is preliminary data.</text>
</comment>
<dbReference type="PROSITE" id="PS50231">
    <property type="entry name" value="RICIN_B_LECTIN"/>
    <property type="match status" value="1"/>
</dbReference>
<reference evidence="2" key="1">
    <citation type="journal article" date="2020" name="Fungal Divers.">
        <title>Resolving the Mortierellaceae phylogeny through synthesis of multi-gene phylogenetics and phylogenomics.</title>
        <authorList>
            <person name="Vandepol N."/>
            <person name="Liber J."/>
            <person name="Desiro A."/>
            <person name="Na H."/>
            <person name="Kennedy M."/>
            <person name="Barry K."/>
            <person name="Grigoriev I.V."/>
            <person name="Miller A.N."/>
            <person name="O'Donnell K."/>
            <person name="Stajich J.E."/>
            <person name="Bonito G."/>
        </authorList>
    </citation>
    <scope>NUCLEOTIDE SEQUENCE</scope>
    <source>
        <strain evidence="2">REB-010B</strain>
    </source>
</reference>
<feature type="domain" description="Ricin B lectin" evidence="1">
    <location>
        <begin position="11"/>
        <end position="139"/>
    </location>
</feature>
<dbReference type="Proteomes" id="UP000738325">
    <property type="component" value="Unassembled WGS sequence"/>
</dbReference>
<dbReference type="InterPro" id="IPR000772">
    <property type="entry name" value="Ricin_B_lectin"/>
</dbReference>
<dbReference type="EMBL" id="JAAAIP010000013">
    <property type="protein sequence ID" value="KAG0329635.1"/>
    <property type="molecule type" value="Genomic_DNA"/>
</dbReference>
<evidence type="ECO:0000313" key="3">
    <source>
        <dbReference type="Proteomes" id="UP000738325"/>
    </source>
</evidence>
<dbReference type="OrthoDB" id="9895617at2759"/>
<evidence type="ECO:0000313" key="2">
    <source>
        <dbReference type="EMBL" id="KAG0329635.1"/>
    </source>
</evidence>
<keyword evidence="3" id="KW-1185">Reference proteome</keyword>
<gene>
    <name evidence="2" type="ORF">BGZ99_001242</name>
</gene>
<evidence type="ECO:0000259" key="1">
    <source>
        <dbReference type="SMART" id="SM00458"/>
    </source>
</evidence>
<proteinExistence type="predicted"/>
<dbReference type="SMART" id="SM00458">
    <property type="entry name" value="RICIN"/>
    <property type="match status" value="1"/>
</dbReference>